<accession>A0ABR8SDD1</accession>
<dbReference type="InterPro" id="IPR029058">
    <property type="entry name" value="AB_hydrolase_fold"/>
</dbReference>
<proteinExistence type="predicted"/>
<gene>
    <name evidence="2" type="ORF">H9646_13470</name>
</gene>
<dbReference type="Proteomes" id="UP000634919">
    <property type="component" value="Unassembled WGS sequence"/>
</dbReference>
<keyword evidence="2" id="KW-0378">Hydrolase</keyword>
<protein>
    <submittedName>
        <fullName evidence="2">Alpha/beta fold hydrolase</fullName>
    </submittedName>
</protein>
<evidence type="ECO:0000313" key="2">
    <source>
        <dbReference type="EMBL" id="MBD7961486.1"/>
    </source>
</evidence>
<reference evidence="2 3" key="1">
    <citation type="submission" date="2020-08" db="EMBL/GenBank/DDBJ databases">
        <title>A Genomic Blueprint of the Chicken Gut Microbiome.</title>
        <authorList>
            <person name="Gilroy R."/>
            <person name="Ravi A."/>
            <person name="Getino M."/>
            <person name="Pursley I."/>
            <person name="Horton D.L."/>
            <person name="Alikhan N.-F."/>
            <person name="Baker D."/>
            <person name="Gharbi K."/>
            <person name="Hall N."/>
            <person name="Watson M."/>
            <person name="Adriaenssens E.M."/>
            <person name="Foster-Nyarko E."/>
            <person name="Jarju S."/>
            <person name="Secka A."/>
            <person name="Antonio M."/>
            <person name="Oren A."/>
            <person name="Chaudhuri R."/>
            <person name="La Ragione R.M."/>
            <person name="Hildebrand F."/>
            <person name="Pallen M.J."/>
        </authorList>
    </citation>
    <scope>NUCLEOTIDE SEQUENCE [LARGE SCALE GENOMIC DNA]</scope>
    <source>
        <strain evidence="2 3">Sa2CVA6</strain>
    </source>
</reference>
<dbReference type="Gene3D" id="3.40.50.1820">
    <property type="entry name" value="alpha/beta hydrolase"/>
    <property type="match status" value="1"/>
</dbReference>
<dbReference type="GO" id="GO:0016787">
    <property type="term" value="F:hydrolase activity"/>
    <property type="evidence" value="ECO:0007669"/>
    <property type="project" value="UniProtKB-KW"/>
</dbReference>
<comment type="caution">
    <text evidence="2">The sequence shown here is derived from an EMBL/GenBank/DDBJ whole genome shotgun (WGS) entry which is preliminary data.</text>
</comment>
<name>A0ABR8SDD1_9BURK</name>
<dbReference type="InterPro" id="IPR000073">
    <property type="entry name" value="AB_hydrolase_1"/>
</dbReference>
<dbReference type="Pfam" id="PF12697">
    <property type="entry name" value="Abhydrolase_6"/>
    <property type="match status" value="1"/>
</dbReference>
<organism evidence="2 3">
    <name type="scientific">Comamonas avium</name>
    <dbReference type="NCBI Taxonomy" id="2762231"/>
    <lineage>
        <taxon>Bacteria</taxon>
        <taxon>Pseudomonadati</taxon>
        <taxon>Pseudomonadota</taxon>
        <taxon>Betaproteobacteria</taxon>
        <taxon>Burkholderiales</taxon>
        <taxon>Comamonadaceae</taxon>
        <taxon>Comamonas</taxon>
    </lineage>
</organism>
<evidence type="ECO:0000313" key="3">
    <source>
        <dbReference type="Proteomes" id="UP000634919"/>
    </source>
</evidence>
<dbReference type="RefSeq" id="WP_191723881.1">
    <property type="nucleotide sequence ID" value="NZ_JACSQK010000006.1"/>
</dbReference>
<dbReference type="EMBL" id="JACSQK010000006">
    <property type="protein sequence ID" value="MBD7961486.1"/>
    <property type="molecule type" value="Genomic_DNA"/>
</dbReference>
<sequence length="271" mass="29400">MQHTSTPLTITPAIEQAIGYFLTPHRPAKKTWSSSLPPLELQAKASIEWPDGESIPFVCHRLGCGPDVLLVHGWESQATDLWHLADAIAKAGFSVWCPDLPAHGHSSGSMLSIPLATQALHSIAHKIDHFHAVIGHSLGGAVVVNALATGLPATQVIVIAAPTHYGAYARQVAHACSLSDSDTTQMLDRLEEMTGTHPDRIAIPEQAATLNQRCLWLHANDDDVVPVEEGIQAVNAWKHAELHRFDNLGHFHILQDATVCHQLLQALARHS</sequence>
<dbReference type="PANTHER" id="PTHR42886:SF29">
    <property type="entry name" value="PUMMELIG, ISOFORM A"/>
    <property type="match status" value="1"/>
</dbReference>
<feature type="domain" description="AB hydrolase-1" evidence="1">
    <location>
        <begin position="68"/>
        <end position="257"/>
    </location>
</feature>
<dbReference type="PANTHER" id="PTHR42886">
    <property type="entry name" value="RE40534P-RELATED"/>
    <property type="match status" value="1"/>
</dbReference>
<dbReference type="SUPFAM" id="SSF53474">
    <property type="entry name" value="alpha/beta-Hydrolases"/>
    <property type="match status" value="1"/>
</dbReference>
<keyword evidence="3" id="KW-1185">Reference proteome</keyword>
<evidence type="ECO:0000259" key="1">
    <source>
        <dbReference type="Pfam" id="PF12697"/>
    </source>
</evidence>